<dbReference type="AlphaFoldDB" id="A0A2R6AM01"/>
<proteinExistence type="predicted"/>
<dbReference type="EMBL" id="NEXE01000164">
    <property type="protein sequence ID" value="PSN87418.1"/>
    <property type="molecule type" value="Genomic_DNA"/>
</dbReference>
<gene>
    <name evidence="1" type="ORF">B9Q03_10605</name>
</gene>
<comment type="caution">
    <text evidence="1">The sequence shown here is derived from an EMBL/GenBank/DDBJ whole genome shotgun (WGS) entry which is preliminary data.</text>
</comment>
<organism evidence="1 2">
    <name type="scientific">Candidatus Marsarchaeota G2 archaeon OSP_D</name>
    <dbReference type="NCBI Taxonomy" id="1978157"/>
    <lineage>
        <taxon>Archaea</taxon>
        <taxon>Candidatus Marsarchaeota</taxon>
        <taxon>Candidatus Marsarchaeota group 2</taxon>
    </lineage>
</organism>
<protein>
    <submittedName>
        <fullName evidence="1">Uncharacterized protein</fullName>
    </submittedName>
</protein>
<name>A0A2R6AM01_9ARCH</name>
<evidence type="ECO:0000313" key="1">
    <source>
        <dbReference type="EMBL" id="PSN87418.1"/>
    </source>
</evidence>
<evidence type="ECO:0000313" key="2">
    <source>
        <dbReference type="Proteomes" id="UP000240322"/>
    </source>
</evidence>
<sequence>MFTAKIPDLSAFRTVEVRDYLSVLDKRGFIRRGAFMTELQTLNITERAVLGAGISEPTIAEAESLLVEVKRSEKIKEGFDSVMEYLIAGYGLYDDGYLAAPFIRDEDISLNTFGFGVLSLDEKGKLVFKKAKRMSTPKPSDLLLSNRRNQLWQVRATLVLQLAKNVPLDKLLKTCSQTRSVATYRELLECLIQMDPEELVDLIESQEH</sequence>
<accession>A0A2R6AM01</accession>
<reference evidence="1 2" key="1">
    <citation type="submission" date="2017-04" db="EMBL/GenBank/DDBJ databases">
        <title>Novel microbial lineages endemic to geothermal iron-oxide mats fill important gaps in the evolutionary history of Archaea.</title>
        <authorList>
            <person name="Jay Z.J."/>
            <person name="Beam J.P."/>
            <person name="Dlakic M."/>
            <person name="Rusch D.B."/>
            <person name="Kozubal M.A."/>
            <person name="Inskeep W.P."/>
        </authorList>
    </citation>
    <scope>NUCLEOTIDE SEQUENCE [LARGE SCALE GENOMIC DNA]</scope>
    <source>
        <strain evidence="1">OSP_D</strain>
    </source>
</reference>
<dbReference type="Proteomes" id="UP000240322">
    <property type="component" value="Unassembled WGS sequence"/>
</dbReference>